<dbReference type="EMBL" id="LXQA010228202">
    <property type="protein sequence ID" value="MCI35899.1"/>
    <property type="molecule type" value="Genomic_DNA"/>
</dbReference>
<sequence length="94" mass="10343">MFARTTTGLTADSIRAWMGDFSRIKNVAKYAARLGQSFGSSTETLSVSRNEIEIIDDVMCTRGKYVFSDGIGKISLEFARRVAEKCGYDSMPSA</sequence>
<name>A0A392RI21_9FABA</name>
<evidence type="ECO:0000259" key="2">
    <source>
        <dbReference type="Pfam" id="PF05183"/>
    </source>
</evidence>
<comment type="function">
    <text evidence="1">Probably involved in the RNA silencing pathway and required for the generation of small interfering RNAs (siRNAs).</text>
</comment>
<feature type="non-terminal residue" evidence="3">
    <location>
        <position position="94"/>
    </location>
</feature>
<dbReference type="AlphaFoldDB" id="A0A392RI21"/>
<dbReference type="InterPro" id="IPR007855">
    <property type="entry name" value="RDRP"/>
</dbReference>
<comment type="similarity">
    <text evidence="1">Belongs to the RdRP family.</text>
</comment>
<evidence type="ECO:0000313" key="4">
    <source>
        <dbReference type="Proteomes" id="UP000265520"/>
    </source>
</evidence>
<keyword evidence="1" id="KW-0694">RNA-binding</keyword>
<comment type="caution">
    <text evidence="3">The sequence shown here is derived from an EMBL/GenBank/DDBJ whole genome shotgun (WGS) entry which is preliminary data.</text>
</comment>
<evidence type="ECO:0000256" key="1">
    <source>
        <dbReference type="RuleBase" id="RU363098"/>
    </source>
</evidence>
<keyword evidence="4" id="KW-1185">Reference proteome</keyword>
<protein>
    <recommendedName>
        <fullName evidence="1">RNA-dependent RNA polymerase</fullName>
        <ecNumber evidence="1">2.7.7.48</ecNumber>
    </recommendedName>
</protein>
<keyword evidence="1" id="KW-0943">RNA-mediated gene silencing</keyword>
<dbReference type="PANTHER" id="PTHR23079">
    <property type="entry name" value="RNA-DEPENDENT RNA POLYMERASE"/>
    <property type="match status" value="1"/>
</dbReference>
<evidence type="ECO:0000313" key="3">
    <source>
        <dbReference type="EMBL" id="MCI35899.1"/>
    </source>
</evidence>
<keyword evidence="1 3" id="KW-0696">RNA-directed RNA polymerase</keyword>
<keyword evidence="1" id="KW-0808">Transferase</keyword>
<dbReference type="GO" id="GO:0003968">
    <property type="term" value="F:RNA-directed RNA polymerase activity"/>
    <property type="evidence" value="ECO:0007669"/>
    <property type="project" value="UniProtKB-KW"/>
</dbReference>
<dbReference type="InterPro" id="IPR057596">
    <property type="entry name" value="RDRP_core"/>
</dbReference>
<organism evidence="3 4">
    <name type="scientific">Trifolium medium</name>
    <dbReference type="NCBI Taxonomy" id="97028"/>
    <lineage>
        <taxon>Eukaryota</taxon>
        <taxon>Viridiplantae</taxon>
        <taxon>Streptophyta</taxon>
        <taxon>Embryophyta</taxon>
        <taxon>Tracheophyta</taxon>
        <taxon>Spermatophyta</taxon>
        <taxon>Magnoliopsida</taxon>
        <taxon>eudicotyledons</taxon>
        <taxon>Gunneridae</taxon>
        <taxon>Pentapetalae</taxon>
        <taxon>rosids</taxon>
        <taxon>fabids</taxon>
        <taxon>Fabales</taxon>
        <taxon>Fabaceae</taxon>
        <taxon>Papilionoideae</taxon>
        <taxon>50 kb inversion clade</taxon>
        <taxon>NPAAA clade</taxon>
        <taxon>Hologalegina</taxon>
        <taxon>IRL clade</taxon>
        <taxon>Trifolieae</taxon>
        <taxon>Trifolium</taxon>
    </lineage>
</organism>
<proteinExistence type="inferred from homology"/>
<dbReference type="PANTHER" id="PTHR23079:SF1">
    <property type="entry name" value="RNA-DEPENDENT RNA POLYMERASE 1"/>
    <property type="match status" value="1"/>
</dbReference>
<accession>A0A392RI21</accession>
<dbReference type="EC" id="2.7.7.48" evidence="1"/>
<dbReference type="Pfam" id="PF05183">
    <property type="entry name" value="RdRP"/>
    <property type="match status" value="1"/>
</dbReference>
<dbReference type="GO" id="GO:0030422">
    <property type="term" value="P:siRNA processing"/>
    <property type="evidence" value="ECO:0007669"/>
    <property type="project" value="TreeGrafter"/>
</dbReference>
<dbReference type="Proteomes" id="UP000265520">
    <property type="component" value="Unassembled WGS sequence"/>
</dbReference>
<keyword evidence="1" id="KW-0548">Nucleotidyltransferase</keyword>
<feature type="domain" description="RDRP core" evidence="2">
    <location>
        <begin position="6"/>
        <end position="94"/>
    </location>
</feature>
<dbReference type="GO" id="GO:0031380">
    <property type="term" value="C:nuclear RNA-directed RNA polymerase complex"/>
    <property type="evidence" value="ECO:0007669"/>
    <property type="project" value="TreeGrafter"/>
</dbReference>
<reference evidence="3 4" key="1">
    <citation type="journal article" date="2018" name="Front. Plant Sci.">
        <title>Red Clover (Trifolium pratense) and Zigzag Clover (T. medium) - A Picture of Genomic Similarities and Differences.</title>
        <authorList>
            <person name="Dluhosova J."/>
            <person name="Istvanek J."/>
            <person name="Nedelnik J."/>
            <person name="Repkova J."/>
        </authorList>
    </citation>
    <scope>NUCLEOTIDE SEQUENCE [LARGE SCALE GENOMIC DNA]</scope>
    <source>
        <strain evidence="4">cv. 10/8</strain>
        <tissue evidence="3">Leaf</tissue>
    </source>
</reference>
<comment type="catalytic activity">
    <reaction evidence="1">
        <text>RNA(n) + a ribonucleoside 5'-triphosphate = RNA(n+1) + diphosphate</text>
        <dbReference type="Rhea" id="RHEA:21248"/>
        <dbReference type="Rhea" id="RHEA-COMP:14527"/>
        <dbReference type="Rhea" id="RHEA-COMP:17342"/>
        <dbReference type="ChEBI" id="CHEBI:33019"/>
        <dbReference type="ChEBI" id="CHEBI:61557"/>
        <dbReference type="ChEBI" id="CHEBI:140395"/>
        <dbReference type="EC" id="2.7.7.48"/>
    </reaction>
</comment>
<dbReference type="GO" id="GO:0003723">
    <property type="term" value="F:RNA binding"/>
    <property type="evidence" value="ECO:0007669"/>
    <property type="project" value="UniProtKB-KW"/>
</dbReference>